<dbReference type="Pfam" id="PF12697">
    <property type="entry name" value="Abhydrolase_6"/>
    <property type="match status" value="1"/>
</dbReference>
<dbReference type="EMBL" id="UGOD01000001">
    <property type="protein sequence ID" value="STX52829.1"/>
    <property type="molecule type" value="Genomic_DNA"/>
</dbReference>
<evidence type="ECO:0000259" key="1">
    <source>
        <dbReference type="Pfam" id="PF12697"/>
    </source>
</evidence>
<dbReference type="InterPro" id="IPR000073">
    <property type="entry name" value="AB_hydrolase_1"/>
</dbReference>
<name>A0A378JRN2_9GAMM</name>
<feature type="domain" description="AB hydrolase-1" evidence="1">
    <location>
        <begin position="40"/>
        <end position="271"/>
    </location>
</feature>
<keyword evidence="3" id="KW-1185">Reference proteome</keyword>
<dbReference type="Proteomes" id="UP000254794">
    <property type="component" value="Unassembled WGS sequence"/>
</dbReference>
<gene>
    <name evidence="2" type="ORF">NCTC13316_02954</name>
</gene>
<accession>A0A378JRN2</accession>
<dbReference type="InterPro" id="IPR029058">
    <property type="entry name" value="AB_hydrolase_fold"/>
</dbReference>
<evidence type="ECO:0000313" key="2">
    <source>
        <dbReference type="EMBL" id="STX52829.1"/>
    </source>
</evidence>
<protein>
    <submittedName>
        <fullName evidence="2">Lipase</fullName>
    </submittedName>
</protein>
<dbReference type="RefSeq" id="WP_115332353.1">
    <property type="nucleotide sequence ID" value="NZ_CAAAHP010000003.1"/>
</dbReference>
<reference evidence="2 3" key="1">
    <citation type="submission" date="2018-06" db="EMBL/GenBank/DDBJ databases">
        <authorList>
            <consortium name="Pathogen Informatics"/>
            <person name="Doyle S."/>
        </authorList>
    </citation>
    <scope>NUCLEOTIDE SEQUENCE [LARGE SCALE GENOMIC DNA]</scope>
    <source>
        <strain evidence="2 3">NCTC13316</strain>
    </source>
</reference>
<proteinExistence type="predicted"/>
<dbReference type="AlphaFoldDB" id="A0A378JRN2"/>
<evidence type="ECO:0000313" key="3">
    <source>
        <dbReference type="Proteomes" id="UP000254794"/>
    </source>
</evidence>
<dbReference type="Gene3D" id="3.40.50.1820">
    <property type="entry name" value="alpha/beta hydrolase"/>
    <property type="match status" value="1"/>
</dbReference>
<organism evidence="2 3">
    <name type="scientific">Legionella busanensis</name>
    <dbReference type="NCBI Taxonomy" id="190655"/>
    <lineage>
        <taxon>Bacteria</taxon>
        <taxon>Pseudomonadati</taxon>
        <taxon>Pseudomonadota</taxon>
        <taxon>Gammaproteobacteria</taxon>
        <taxon>Legionellales</taxon>
        <taxon>Legionellaceae</taxon>
        <taxon>Legionella</taxon>
    </lineage>
</organism>
<dbReference type="OrthoDB" id="9786110at2"/>
<dbReference type="SUPFAM" id="SSF53474">
    <property type="entry name" value="alpha/beta-Hydrolases"/>
    <property type="match status" value="1"/>
</dbReference>
<sequence length="290" mass="32865">MKHEDLRCIYMGKQLYTVNSEDLDIIAPKKLNNRKSRSALLLLHGFSSTPGVYRFLLPHIKDFYDSLIIPALPGHVESIQAFSQIKDSELLQFAEQTCASLVEKYQYVDVLGLSLGGLIGCHLSNKFDLRHLYLLAPALDLTLNITKTMWLIQFLQALGFRNIRSAAGNIYLSLAQEKVYQQMTVKRGFNLDEFKGGEIAYRQIPLAASLTILTLIKEFQFIIPKCPTDLFLGAHDKVVNSQQVAKRFANQAHIKTHWLPNSAHVLPLDNDIEVIIQSIKTNFQPLQSKK</sequence>